<dbReference type="EMBL" id="UGRU01000001">
    <property type="protein sequence ID" value="SUA44873.1"/>
    <property type="molecule type" value="Genomic_DNA"/>
</dbReference>
<name>A0A378WX31_9NOCA</name>
<accession>A0A378WX31</accession>
<evidence type="ECO:0000313" key="2">
    <source>
        <dbReference type="EMBL" id="SUA44873.1"/>
    </source>
</evidence>
<dbReference type="SUPFAM" id="SSF54427">
    <property type="entry name" value="NTF2-like"/>
    <property type="match status" value="1"/>
</dbReference>
<dbReference type="AlphaFoldDB" id="A0A378WX31"/>
<evidence type="ECO:0000313" key="3">
    <source>
        <dbReference type="Proteomes" id="UP000255082"/>
    </source>
</evidence>
<dbReference type="Proteomes" id="UP000255082">
    <property type="component" value="Unassembled WGS sequence"/>
</dbReference>
<dbReference type="InterPro" id="IPR032710">
    <property type="entry name" value="NTF2-like_dom_sf"/>
</dbReference>
<organism evidence="2 3">
    <name type="scientific">Nocardia africana</name>
    <dbReference type="NCBI Taxonomy" id="134964"/>
    <lineage>
        <taxon>Bacteria</taxon>
        <taxon>Bacillati</taxon>
        <taxon>Actinomycetota</taxon>
        <taxon>Actinomycetes</taxon>
        <taxon>Mycobacteriales</taxon>
        <taxon>Nocardiaceae</taxon>
        <taxon>Nocardia</taxon>
    </lineage>
</organism>
<sequence>MSTLDRRRTRLEDLAAIQELAARYARAINHGYAGKTLDTEAVREVFTPGARWHSDGFGGSPSMPRPTDPCRTRNPNMVAGLIGHLLQRQ</sequence>
<protein>
    <submittedName>
        <fullName evidence="2">Uncharacterized protein</fullName>
    </submittedName>
</protein>
<reference evidence="2 3" key="1">
    <citation type="submission" date="2018-06" db="EMBL/GenBank/DDBJ databases">
        <authorList>
            <consortium name="Pathogen Informatics"/>
            <person name="Doyle S."/>
        </authorList>
    </citation>
    <scope>NUCLEOTIDE SEQUENCE [LARGE SCALE GENOMIC DNA]</scope>
    <source>
        <strain evidence="2 3">NCTC13184</strain>
    </source>
</reference>
<feature type="region of interest" description="Disordered" evidence="1">
    <location>
        <begin position="51"/>
        <end position="76"/>
    </location>
</feature>
<evidence type="ECO:0000256" key="1">
    <source>
        <dbReference type="SAM" id="MobiDB-lite"/>
    </source>
</evidence>
<dbReference type="OrthoDB" id="4571298at2"/>
<proteinExistence type="predicted"/>
<gene>
    <name evidence="2" type="ORF">NCTC13184_03395</name>
</gene>
<dbReference type="Gene3D" id="3.10.450.50">
    <property type="match status" value="1"/>
</dbReference>
<dbReference type="RefSeq" id="WP_128145231.1">
    <property type="nucleotide sequence ID" value="NZ_JAJFOE010000001.1"/>
</dbReference>